<gene>
    <name evidence="1" type="ORF">VNO77_17630</name>
</gene>
<protein>
    <submittedName>
        <fullName evidence="1">Uncharacterized protein</fullName>
    </submittedName>
</protein>
<accession>A0AAN9QJJ1</accession>
<evidence type="ECO:0000313" key="2">
    <source>
        <dbReference type="Proteomes" id="UP001367508"/>
    </source>
</evidence>
<organism evidence="1 2">
    <name type="scientific">Canavalia gladiata</name>
    <name type="common">Sword bean</name>
    <name type="synonym">Dolichos gladiatus</name>
    <dbReference type="NCBI Taxonomy" id="3824"/>
    <lineage>
        <taxon>Eukaryota</taxon>
        <taxon>Viridiplantae</taxon>
        <taxon>Streptophyta</taxon>
        <taxon>Embryophyta</taxon>
        <taxon>Tracheophyta</taxon>
        <taxon>Spermatophyta</taxon>
        <taxon>Magnoliopsida</taxon>
        <taxon>eudicotyledons</taxon>
        <taxon>Gunneridae</taxon>
        <taxon>Pentapetalae</taxon>
        <taxon>rosids</taxon>
        <taxon>fabids</taxon>
        <taxon>Fabales</taxon>
        <taxon>Fabaceae</taxon>
        <taxon>Papilionoideae</taxon>
        <taxon>50 kb inversion clade</taxon>
        <taxon>NPAAA clade</taxon>
        <taxon>indigoferoid/millettioid clade</taxon>
        <taxon>Phaseoleae</taxon>
        <taxon>Canavalia</taxon>
    </lineage>
</organism>
<evidence type="ECO:0000313" key="1">
    <source>
        <dbReference type="EMBL" id="KAK7337071.1"/>
    </source>
</evidence>
<dbReference type="EMBL" id="JAYMYQ010000004">
    <property type="protein sequence ID" value="KAK7337071.1"/>
    <property type="molecule type" value="Genomic_DNA"/>
</dbReference>
<dbReference type="Proteomes" id="UP001367508">
    <property type="component" value="Unassembled WGS sequence"/>
</dbReference>
<dbReference type="AlphaFoldDB" id="A0AAN9QJJ1"/>
<keyword evidence="2" id="KW-1185">Reference proteome</keyword>
<proteinExistence type="predicted"/>
<comment type="caution">
    <text evidence="1">The sequence shown here is derived from an EMBL/GenBank/DDBJ whole genome shotgun (WGS) entry which is preliminary data.</text>
</comment>
<reference evidence="1 2" key="1">
    <citation type="submission" date="2024-01" db="EMBL/GenBank/DDBJ databases">
        <title>The genomes of 5 underutilized Papilionoideae crops provide insights into root nodulation and disease resistanc.</title>
        <authorList>
            <person name="Jiang F."/>
        </authorList>
    </citation>
    <scope>NUCLEOTIDE SEQUENCE [LARGE SCALE GENOMIC DNA]</scope>
    <source>
        <strain evidence="1">LVBAO_FW01</strain>
        <tissue evidence="1">Leaves</tissue>
    </source>
</reference>
<sequence>MGEEERAVVNLGCENTTKPAECALIGFTLRPTLLALAHISLLSNLRYATIKTVLASSIILHSMGSLHTPEYDLSITCMNLKLSLHPFLLVWSLIASFIGKRVGLNAINTFSFE</sequence>
<name>A0AAN9QJJ1_CANGL</name>